<evidence type="ECO:0000256" key="8">
    <source>
        <dbReference type="RuleBase" id="RU003857"/>
    </source>
</evidence>
<dbReference type="PRINTS" id="PR01333">
    <property type="entry name" value="2POREKCHANEL"/>
</dbReference>
<feature type="domain" description="Potassium channel" evidence="11">
    <location>
        <begin position="29"/>
        <end position="87"/>
    </location>
</feature>
<evidence type="ECO:0000256" key="6">
    <source>
        <dbReference type="ARBA" id="ARBA00023136"/>
    </source>
</evidence>
<dbReference type="GO" id="GO:0022841">
    <property type="term" value="F:potassium ion leak channel activity"/>
    <property type="evidence" value="ECO:0007669"/>
    <property type="project" value="TreeGrafter"/>
</dbReference>
<evidence type="ECO:0000256" key="5">
    <source>
        <dbReference type="ARBA" id="ARBA00023065"/>
    </source>
</evidence>
<dbReference type="Pfam" id="PF07885">
    <property type="entry name" value="Ion_trans_2"/>
    <property type="match status" value="2"/>
</dbReference>
<feature type="transmembrane region" description="Helical" evidence="10">
    <location>
        <begin position="32"/>
        <end position="50"/>
    </location>
</feature>
<keyword evidence="6 10" id="KW-0472">Membrane</keyword>
<comment type="similarity">
    <text evidence="8">Belongs to the two pore domain potassium channel (TC 1.A.1.8) family.</text>
</comment>
<dbReference type="PROSITE" id="PS00723">
    <property type="entry name" value="POLYPRENYL_SYNTHASE_1"/>
    <property type="match status" value="1"/>
</dbReference>
<feature type="compositionally biased region" description="Basic and acidic residues" evidence="9">
    <location>
        <begin position="303"/>
        <end position="312"/>
    </location>
</feature>
<evidence type="ECO:0000256" key="3">
    <source>
        <dbReference type="ARBA" id="ARBA00022692"/>
    </source>
</evidence>
<dbReference type="InterPro" id="IPR003280">
    <property type="entry name" value="2pore_dom_K_chnl"/>
</dbReference>
<dbReference type="InterPro" id="IPR033749">
    <property type="entry name" value="Polyprenyl_synt_CS"/>
</dbReference>
<keyword evidence="2 8" id="KW-0813">Transport</keyword>
<proteinExistence type="inferred from homology"/>
<dbReference type="Gene3D" id="1.10.287.70">
    <property type="match status" value="1"/>
</dbReference>
<dbReference type="AlphaFoldDB" id="A0AAV6VTV2"/>
<dbReference type="Proteomes" id="UP000827092">
    <property type="component" value="Unassembled WGS sequence"/>
</dbReference>
<dbReference type="GO" id="GO:0030322">
    <property type="term" value="P:stabilization of membrane potential"/>
    <property type="evidence" value="ECO:0007669"/>
    <property type="project" value="TreeGrafter"/>
</dbReference>
<sequence>MDKANERLHEYELQLQEHELSGVPQDSERQVWTFWGALFYAGTIFTTIGYGHIAPATTAGQAITIAYAFIGIPFLLMVLADLGKLFTRWIKAVLYYTKLFCKTGKFRQKKEKQTTATPIQYMSVAPNKMSYTVPYDGRESNSGTPAEQGADDVKDSDKNTKENLKDKKKSDNEVVEEINTKDFAIASEEEEVDEEFNIPVTLAIFLLIAYMMLGALLFTLWEDWTFTESFYFIFVSMSTIGFGDFVPTHQMYMMATFIYLLFGLALTSMCINVVQEKLSLTFQAAKLRIGTTMGLDTSTLVDDDRMSDEASSRRGSKSRRSSKSARSTTPQAEDDQALQPESKD</sequence>
<dbReference type="PANTHER" id="PTHR11003:SF335">
    <property type="entry name" value="POTASSIUM CHANNEL DOMAIN-CONTAINING PROTEIN"/>
    <property type="match status" value="1"/>
</dbReference>
<evidence type="ECO:0000256" key="10">
    <source>
        <dbReference type="SAM" id="Phobius"/>
    </source>
</evidence>
<dbReference type="InterPro" id="IPR013099">
    <property type="entry name" value="K_chnl_dom"/>
</dbReference>
<keyword evidence="5 8" id="KW-0406">Ion transport</keyword>
<dbReference type="SUPFAM" id="SSF81324">
    <property type="entry name" value="Voltage-gated potassium channels"/>
    <property type="match status" value="2"/>
</dbReference>
<accession>A0AAV6VTV2</accession>
<feature type="transmembrane region" description="Helical" evidence="10">
    <location>
        <begin position="252"/>
        <end position="274"/>
    </location>
</feature>
<dbReference type="PANTHER" id="PTHR11003">
    <property type="entry name" value="POTASSIUM CHANNEL, SUBFAMILY K"/>
    <property type="match status" value="1"/>
</dbReference>
<evidence type="ECO:0000256" key="2">
    <source>
        <dbReference type="ARBA" id="ARBA00022448"/>
    </source>
</evidence>
<keyword evidence="3 8" id="KW-0812">Transmembrane</keyword>
<keyword evidence="13" id="KW-1185">Reference proteome</keyword>
<feature type="compositionally biased region" description="Basic residues" evidence="9">
    <location>
        <begin position="314"/>
        <end position="323"/>
    </location>
</feature>
<keyword evidence="7 8" id="KW-0407">Ion channel</keyword>
<gene>
    <name evidence="12" type="ORF">JTE90_018918</name>
</gene>
<reference evidence="12 13" key="1">
    <citation type="journal article" date="2022" name="Nat. Ecol. Evol.">
        <title>A masculinizing supergene underlies an exaggerated male reproductive morph in a spider.</title>
        <authorList>
            <person name="Hendrickx F."/>
            <person name="De Corte Z."/>
            <person name="Sonet G."/>
            <person name="Van Belleghem S.M."/>
            <person name="Kostlbacher S."/>
            <person name="Vangestel C."/>
        </authorList>
    </citation>
    <scope>NUCLEOTIDE SEQUENCE [LARGE SCALE GENOMIC DNA]</scope>
    <source>
        <strain evidence="12">W744_W776</strain>
    </source>
</reference>
<organism evidence="12 13">
    <name type="scientific">Oedothorax gibbosus</name>
    <dbReference type="NCBI Taxonomy" id="931172"/>
    <lineage>
        <taxon>Eukaryota</taxon>
        <taxon>Metazoa</taxon>
        <taxon>Ecdysozoa</taxon>
        <taxon>Arthropoda</taxon>
        <taxon>Chelicerata</taxon>
        <taxon>Arachnida</taxon>
        <taxon>Araneae</taxon>
        <taxon>Araneomorphae</taxon>
        <taxon>Entelegynae</taxon>
        <taxon>Araneoidea</taxon>
        <taxon>Linyphiidae</taxon>
        <taxon>Erigoninae</taxon>
        <taxon>Oedothorax</taxon>
    </lineage>
</organism>
<feature type="transmembrane region" description="Helical" evidence="10">
    <location>
        <begin position="196"/>
        <end position="218"/>
    </location>
</feature>
<feature type="compositionally biased region" description="Basic and acidic residues" evidence="9">
    <location>
        <begin position="151"/>
        <end position="172"/>
    </location>
</feature>
<evidence type="ECO:0000256" key="1">
    <source>
        <dbReference type="ARBA" id="ARBA00004141"/>
    </source>
</evidence>
<evidence type="ECO:0000313" key="13">
    <source>
        <dbReference type="Proteomes" id="UP000827092"/>
    </source>
</evidence>
<feature type="transmembrane region" description="Helical" evidence="10">
    <location>
        <begin position="62"/>
        <end position="80"/>
    </location>
</feature>
<feature type="region of interest" description="Disordered" evidence="9">
    <location>
        <begin position="136"/>
        <end position="172"/>
    </location>
</feature>
<comment type="caution">
    <text evidence="12">The sequence shown here is derived from an EMBL/GenBank/DDBJ whole genome shotgun (WGS) entry which is preliminary data.</text>
</comment>
<dbReference type="GO" id="GO:0005886">
    <property type="term" value="C:plasma membrane"/>
    <property type="evidence" value="ECO:0007669"/>
    <property type="project" value="TreeGrafter"/>
</dbReference>
<name>A0AAV6VTV2_9ARAC</name>
<feature type="region of interest" description="Disordered" evidence="9">
    <location>
        <begin position="303"/>
        <end position="344"/>
    </location>
</feature>
<evidence type="ECO:0000256" key="7">
    <source>
        <dbReference type="ARBA" id="ARBA00023303"/>
    </source>
</evidence>
<protein>
    <recommendedName>
        <fullName evidence="11">Potassium channel domain-containing protein</fullName>
    </recommendedName>
</protein>
<dbReference type="EMBL" id="JAFNEN010000019">
    <property type="protein sequence ID" value="KAG8200129.1"/>
    <property type="molecule type" value="Genomic_DNA"/>
</dbReference>
<keyword evidence="4 10" id="KW-1133">Transmembrane helix</keyword>
<dbReference type="GO" id="GO:0015271">
    <property type="term" value="F:outward rectifier potassium channel activity"/>
    <property type="evidence" value="ECO:0007669"/>
    <property type="project" value="TreeGrafter"/>
</dbReference>
<feature type="domain" description="Potassium channel" evidence="11">
    <location>
        <begin position="206"/>
        <end position="278"/>
    </location>
</feature>
<comment type="subcellular location">
    <subcellularLocation>
        <location evidence="1">Membrane</location>
        <topology evidence="1">Multi-pass membrane protein</topology>
    </subcellularLocation>
</comment>
<evidence type="ECO:0000256" key="9">
    <source>
        <dbReference type="SAM" id="MobiDB-lite"/>
    </source>
</evidence>
<evidence type="ECO:0000259" key="11">
    <source>
        <dbReference type="Pfam" id="PF07885"/>
    </source>
</evidence>
<evidence type="ECO:0000256" key="4">
    <source>
        <dbReference type="ARBA" id="ARBA00022989"/>
    </source>
</evidence>
<evidence type="ECO:0000313" key="12">
    <source>
        <dbReference type="EMBL" id="KAG8200129.1"/>
    </source>
</evidence>